<keyword evidence="2" id="KW-1185">Reference proteome</keyword>
<dbReference type="EMBL" id="MTSL01000150">
    <property type="protein sequence ID" value="PJF17928.1"/>
    <property type="molecule type" value="Genomic_DNA"/>
</dbReference>
<protein>
    <submittedName>
        <fullName evidence="1">Uncharacterized protein</fullName>
    </submittedName>
</protein>
<dbReference type="Proteomes" id="UP000240830">
    <property type="component" value="Unassembled WGS sequence"/>
</dbReference>
<dbReference type="OrthoDB" id="5598268at2759"/>
<sequence length="192" mass="21505">MQVAASLDLDQIRQLAETLESENWRTEEILRRGLPSFPPPRFTPSDFPFQLSSSSLSGLAVEVSPGLHFVRVRRLHRADFDVLQKLFQERPVWLRSALVNYLPNVGPTEFRAYFFYQVAEMRASRIQSMIEMFPASLRKAADSAPENGKKAGMLMELSTGLSDPKFFEASANIAEDAAQPDRSAASDPVISL</sequence>
<reference evidence="1 2" key="1">
    <citation type="submission" date="2016-10" db="EMBL/GenBank/DDBJ databases">
        <title>The genome of Paramicrosporidium saccamoebae is the missing link in understanding Cryptomycota and Microsporidia evolution.</title>
        <authorList>
            <person name="Quandt C.A."/>
            <person name="Beaudet D."/>
            <person name="Corsaro D."/>
            <person name="Michel R."/>
            <person name="Corradi N."/>
            <person name="James T."/>
        </authorList>
    </citation>
    <scope>NUCLEOTIDE SEQUENCE [LARGE SCALE GENOMIC DNA]</scope>
    <source>
        <strain evidence="1 2">KSL3</strain>
    </source>
</reference>
<gene>
    <name evidence="1" type="ORF">PSACC_02222</name>
</gene>
<proteinExistence type="predicted"/>
<accession>A0A2H9TJK9</accession>
<dbReference type="AlphaFoldDB" id="A0A2H9TJK9"/>
<organism evidence="1 2">
    <name type="scientific">Paramicrosporidium saccamoebae</name>
    <dbReference type="NCBI Taxonomy" id="1246581"/>
    <lineage>
        <taxon>Eukaryota</taxon>
        <taxon>Fungi</taxon>
        <taxon>Fungi incertae sedis</taxon>
        <taxon>Cryptomycota</taxon>
        <taxon>Cryptomycota incertae sedis</taxon>
        <taxon>Paramicrosporidium</taxon>
    </lineage>
</organism>
<comment type="caution">
    <text evidence="1">The sequence shown here is derived from an EMBL/GenBank/DDBJ whole genome shotgun (WGS) entry which is preliminary data.</text>
</comment>
<evidence type="ECO:0000313" key="2">
    <source>
        <dbReference type="Proteomes" id="UP000240830"/>
    </source>
</evidence>
<evidence type="ECO:0000313" key="1">
    <source>
        <dbReference type="EMBL" id="PJF17928.1"/>
    </source>
</evidence>
<name>A0A2H9TJK9_9FUNG</name>